<dbReference type="AlphaFoldDB" id="A0A445AIZ0"/>
<dbReference type="EMBL" id="SDMP01000012">
    <property type="protein sequence ID" value="RYR26350.1"/>
    <property type="molecule type" value="Genomic_DNA"/>
</dbReference>
<gene>
    <name evidence="2" type="ORF">Ahy_B02g060583</name>
</gene>
<name>A0A445AIZ0_ARAHY</name>
<evidence type="ECO:0000313" key="2">
    <source>
        <dbReference type="EMBL" id="RYR26350.1"/>
    </source>
</evidence>
<evidence type="ECO:0000313" key="3">
    <source>
        <dbReference type="Proteomes" id="UP000289738"/>
    </source>
</evidence>
<dbReference type="Proteomes" id="UP000289738">
    <property type="component" value="Chromosome B02"/>
</dbReference>
<sequence>MCHATEYSQYNLGGCVNLLLSWAYHHIPLLRLDGFETRRFPLVKRWIEYHPDNAKGENRLRHYRLTLNGISILNMLYADQQLQGVVPPRIAEFETSAVVVVRQFGGLQHIPTRPLNIDEMYRHDGKFGRGESTIVLLIFSLTAPLNGLSSTVSADDLHPPNSTRNTNNSKR</sequence>
<protein>
    <recommendedName>
        <fullName evidence="4">Aminotransferase-like plant mobile domain-containing protein</fullName>
    </recommendedName>
</protein>
<comment type="caution">
    <text evidence="2">The sequence shown here is derived from an EMBL/GenBank/DDBJ whole genome shotgun (WGS) entry which is preliminary data.</text>
</comment>
<evidence type="ECO:0008006" key="4">
    <source>
        <dbReference type="Google" id="ProtNLM"/>
    </source>
</evidence>
<organism evidence="2 3">
    <name type="scientific">Arachis hypogaea</name>
    <name type="common">Peanut</name>
    <dbReference type="NCBI Taxonomy" id="3818"/>
    <lineage>
        <taxon>Eukaryota</taxon>
        <taxon>Viridiplantae</taxon>
        <taxon>Streptophyta</taxon>
        <taxon>Embryophyta</taxon>
        <taxon>Tracheophyta</taxon>
        <taxon>Spermatophyta</taxon>
        <taxon>Magnoliopsida</taxon>
        <taxon>eudicotyledons</taxon>
        <taxon>Gunneridae</taxon>
        <taxon>Pentapetalae</taxon>
        <taxon>rosids</taxon>
        <taxon>fabids</taxon>
        <taxon>Fabales</taxon>
        <taxon>Fabaceae</taxon>
        <taxon>Papilionoideae</taxon>
        <taxon>50 kb inversion clade</taxon>
        <taxon>dalbergioids sensu lato</taxon>
        <taxon>Dalbergieae</taxon>
        <taxon>Pterocarpus clade</taxon>
        <taxon>Arachis</taxon>
    </lineage>
</organism>
<feature type="region of interest" description="Disordered" evidence="1">
    <location>
        <begin position="150"/>
        <end position="171"/>
    </location>
</feature>
<accession>A0A445AIZ0</accession>
<keyword evidence="3" id="KW-1185">Reference proteome</keyword>
<reference evidence="2 3" key="1">
    <citation type="submission" date="2019-01" db="EMBL/GenBank/DDBJ databases">
        <title>Sequencing of cultivated peanut Arachis hypogaea provides insights into genome evolution and oil improvement.</title>
        <authorList>
            <person name="Chen X."/>
        </authorList>
    </citation>
    <scope>NUCLEOTIDE SEQUENCE [LARGE SCALE GENOMIC DNA]</scope>
    <source>
        <strain evidence="3">cv. Fuhuasheng</strain>
        <tissue evidence="2">Leaves</tissue>
    </source>
</reference>
<evidence type="ECO:0000256" key="1">
    <source>
        <dbReference type="SAM" id="MobiDB-lite"/>
    </source>
</evidence>
<proteinExistence type="predicted"/>
<feature type="compositionally biased region" description="Polar residues" evidence="1">
    <location>
        <begin position="160"/>
        <end position="171"/>
    </location>
</feature>